<organism evidence="1 2">
    <name type="scientific">Sulfuriferula multivorans</name>
    <dbReference type="NCBI Taxonomy" id="1559896"/>
    <lineage>
        <taxon>Bacteria</taxon>
        <taxon>Pseudomonadati</taxon>
        <taxon>Pseudomonadota</taxon>
        <taxon>Betaproteobacteria</taxon>
        <taxon>Nitrosomonadales</taxon>
        <taxon>Sulfuricellaceae</taxon>
        <taxon>Sulfuriferula</taxon>
    </lineage>
</organism>
<gene>
    <name evidence="1" type="ORF">GZ085_00835</name>
</gene>
<reference evidence="1 2" key="1">
    <citation type="submission" date="2019-09" db="EMBL/GenBank/DDBJ databases">
        <title>H2 Metabolism Revealed by Metagenomic Analysis in Subglacial Sediment of East Antarctica.</title>
        <authorList>
            <person name="Yang Z."/>
            <person name="Zhang Y."/>
            <person name="Lv Y."/>
            <person name="Yan W."/>
            <person name="Xiao X."/>
            <person name="Sun B."/>
            <person name="Ma H."/>
        </authorList>
    </citation>
    <scope>NUCLEOTIDE SEQUENCE [LARGE SCALE GENOMIC DNA]</scope>
    <source>
        <strain evidence="1">Bin2_2</strain>
    </source>
</reference>
<evidence type="ECO:0000313" key="2">
    <source>
        <dbReference type="Proteomes" id="UP000483432"/>
    </source>
</evidence>
<sequence length="73" mass="8441">MPEITSIDKLRLPFGGQEIEFQNFIHESGGVPFLRIRIRENKRFTIFEVDPTSAKKWADVMHAWAKEHAGEVS</sequence>
<protein>
    <submittedName>
        <fullName evidence="1">Uncharacterized protein</fullName>
    </submittedName>
</protein>
<comment type="caution">
    <text evidence="1">The sequence shown here is derived from an EMBL/GenBank/DDBJ whole genome shotgun (WGS) entry which is preliminary data.</text>
</comment>
<proteinExistence type="predicted"/>
<dbReference type="InterPro" id="IPR054240">
    <property type="entry name" value="DUF6967"/>
</dbReference>
<dbReference type="AlphaFoldDB" id="A0A7C9JV65"/>
<name>A0A7C9JV65_9PROT</name>
<dbReference type="Pfam" id="PF22295">
    <property type="entry name" value="DUF6967"/>
    <property type="match status" value="1"/>
</dbReference>
<dbReference type="Proteomes" id="UP000483432">
    <property type="component" value="Unassembled WGS sequence"/>
</dbReference>
<accession>A0A7C9JV65</accession>
<evidence type="ECO:0000313" key="1">
    <source>
        <dbReference type="EMBL" id="NDP46937.1"/>
    </source>
</evidence>
<dbReference type="EMBL" id="JAAFGW010000006">
    <property type="protein sequence ID" value="NDP46937.1"/>
    <property type="molecule type" value="Genomic_DNA"/>
</dbReference>